<organism evidence="7 8">
    <name type="scientific">Candidatus Fervidibacter sacchari</name>
    <dbReference type="NCBI Taxonomy" id="1448929"/>
    <lineage>
        <taxon>Bacteria</taxon>
        <taxon>Candidatus Fervidibacterota</taxon>
        <taxon>Candidatus Fervidibacter</taxon>
    </lineage>
</organism>
<dbReference type="InterPro" id="IPR003085">
    <property type="entry name" value="AcuC"/>
</dbReference>
<comment type="similarity">
    <text evidence="2">Belongs to the histone deacetylase family.</text>
</comment>
<keyword evidence="8" id="KW-1185">Reference proteome</keyword>
<dbReference type="Pfam" id="PF00850">
    <property type="entry name" value="Hist_deacetyl"/>
    <property type="match status" value="1"/>
</dbReference>
<gene>
    <name evidence="7" type="ORF">M2350_002635</name>
</gene>
<dbReference type="RefSeq" id="WP_259098488.1">
    <property type="nucleotide sequence ID" value="NZ_CP130454.1"/>
</dbReference>
<evidence type="ECO:0000256" key="1">
    <source>
        <dbReference type="ARBA" id="ARBA00005101"/>
    </source>
</evidence>
<dbReference type="PRINTS" id="PR01270">
    <property type="entry name" value="HDASUPER"/>
</dbReference>
<dbReference type="PANTHER" id="PTHR10625:SF10">
    <property type="entry name" value="HISTONE DEACETYLASE HDAC1"/>
    <property type="match status" value="1"/>
</dbReference>
<evidence type="ECO:0000256" key="3">
    <source>
        <dbReference type="ARBA" id="ARBA00020218"/>
    </source>
</evidence>
<dbReference type="EMBL" id="JANUCP010000005">
    <property type="protein sequence ID" value="MCS3920206.1"/>
    <property type="molecule type" value="Genomic_DNA"/>
</dbReference>
<keyword evidence="4" id="KW-0006">Acetoin catabolism</keyword>
<dbReference type="Proteomes" id="UP001204798">
    <property type="component" value="Unassembled WGS sequence"/>
</dbReference>
<sequence>MGSSVAFIDTKPFWEFDYGPTHPLKMWRLKLTQELQKCYGLLELVEVVEPRMASDEEVLVFHEPDYLDALAHADSGVWMPTFSRYGIGTGDCPLVEGVYTASMLAAGASAQAAELVAQGKVQTAFNMAGGLHHAMPSYASGFCYINDPVVAIHKLLQRFDRVAYIDIDAHHGDGVQVAFYRDQRVLTISLHENGRYLFPGTGFESEMGEGGGLGFCINVPFLPYAGDDVYLRALDEIVFPALETFKPQAIVTQLGADALHDDPITHWNLTTHSYLRAVQGFKAMNLPWVALGGGGYNIANVCRAWTLALATMLGVELPDEIPDEWRPLAQQYGVFLERLRDTKPTESPLAAKADIERVIKWLKQNHPLLANSK</sequence>
<dbReference type="InterPro" id="IPR037138">
    <property type="entry name" value="His_deacetylse_dom_sf"/>
</dbReference>
<evidence type="ECO:0000313" key="7">
    <source>
        <dbReference type="EMBL" id="MCS3920206.1"/>
    </source>
</evidence>
<keyword evidence="5" id="KW-0378">Hydrolase</keyword>
<feature type="domain" description="Histone deacetylase" evidence="6">
    <location>
        <begin position="22"/>
        <end position="311"/>
    </location>
</feature>
<evidence type="ECO:0000256" key="4">
    <source>
        <dbReference type="ARBA" id="ARBA00022627"/>
    </source>
</evidence>
<evidence type="ECO:0000256" key="2">
    <source>
        <dbReference type="ARBA" id="ARBA00005947"/>
    </source>
</evidence>
<reference evidence="7 8" key="1">
    <citation type="submission" date="2022-08" db="EMBL/GenBank/DDBJ databases">
        <title>Bacterial and archaeal communities from various locations to study Microbial Dark Matter (Phase II).</title>
        <authorList>
            <person name="Stepanauskas R."/>
        </authorList>
    </citation>
    <scope>NUCLEOTIDE SEQUENCE [LARGE SCALE GENOMIC DNA]</scope>
    <source>
        <strain evidence="7 8">PD1</strain>
    </source>
</reference>
<evidence type="ECO:0000256" key="5">
    <source>
        <dbReference type="ARBA" id="ARBA00022801"/>
    </source>
</evidence>
<dbReference type="InterPro" id="IPR003084">
    <property type="entry name" value="HDAC_I/II"/>
</dbReference>
<dbReference type="PRINTS" id="PR01271">
    <property type="entry name" value="HISDACETLASE"/>
</dbReference>
<comment type="caution">
    <text evidence="7">The sequence shown here is derived from an EMBL/GenBank/DDBJ whole genome shotgun (WGS) entry which is preliminary data.</text>
</comment>
<accession>A0ABT2EQI6</accession>
<name>A0ABT2EQI6_9BACT</name>
<dbReference type="InterPro" id="IPR023801">
    <property type="entry name" value="His_deacetylse_dom"/>
</dbReference>
<evidence type="ECO:0000259" key="6">
    <source>
        <dbReference type="Pfam" id="PF00850"/>
    </source>
</evidence>
<dbReference type="CDD" id="cd09994">
    <property type="entry name" value="HDAC_AcuC_like"/>
    <property type="match status" value="1"/>
</dbReference>
<evidence type="ECO:0000313" key="8">
    <source>
        <dbReference type="Proteomes" id="UP001204798"/>
    </source>
</evidence>
<comment type="pathway">
    <text evidence="1">Ketone degradation; acetoin degradation.</text>
</comment>
<protein>
    <recommendedName>
        <fullName evidence="3">Acetoin utilization protein AcuC</fullName>
    </recommendedName>
</protein>
<dbReference type="PANTHER" id="PTHR10625">
    <property type="entry name" value="HISTONE DEACETYLASE HDAC1-RELATED"/>
    <property type="match status" value="1"/>
</dbReference>
<dbReference type="PIRSF" id="PIRSF037913">
    <property type="entry name" value="His_deacetylse_1"/>
    <property type="match status" value="1"/>
</dbReference>
<dbReference type="SUPFAM" id="SSF52768">
    <property type="entry name" value="Arginase/deacetylase"/>
    <property type="match status" value="1"/>
</dbReference>
<dbReference type="InterPro" id="IPR023696">
    <property type="entry name" value="Ureohydrolase_dom_sf"/>
</dbReference>
<dbReference type="Gene3D" id="3.40.800.20">
    <property type="entry name" value="Histone deacetylase domain"/>
    <property type="match status" value="1"/>
</dbReference>
<dbReference type="InterPro" id="IPR000286">
    <property type="entry name" value="HDACs"/>
</dbReference>
<proteinExistence type="inferred from homology"/>